<protein>
    <submittedName>
        <fullName evidence="2">Alcohol dehydrogenase zinc-binding domain protein</fullName>
    </submittedName>
</protein>
<dbReference type="Gene3D" id="3.90.180.10">
    <property type="entry name" value="Medium-chain alcohol dehydrogenases, catalytic domain"/>
    <property type="match status" value="1"/>
</dbReference>
<dbReference type="CDD" id="cd08273">
    <property type="entry name" value="MDR8"/>
    <property type="match status" value="1"/>
</dbReference>
<dbReference type="GO" id="GO:0016491">
    <property type="term" value="F:oxidoreductase activity"/>
    <property type="evidence" value="ECO:0007669"/>
    <property type="project" value="InterPro"/>
</dbReference>
<dbReference type="InterPro" id="IPR013154">
    <property type="entry name" value="ADH-like_N"/>
</dbReference>
<dbReference type="Proteomes" id="UP001243330">
    <property type="component" value="Unassembled WGS sequence"/>
</dbReference>
<dbReference type="InterPro" id="IPR011032">
    <property type="entry name" value="GroES-like_sf"/>
</dbReference>
<dbReference type="EMBL" id="JAQOWY010000209">
    <property type="protein sequence ID" value="KAK1847221.1"/>
    <property type="molecule type" value="Genomic_DNA"/>
</dbReference>
<dbReference type="AlphaFoldDB" id="A0AAD9AFG3"/>
<name>A0AAD9AFG3_9PEZI</name>
<feature type="domain" description="Enoyl reductase (ER)" evidence="1">
    <location>
        <begin position="15"/>
        <end position="333"/>
    </location>
</feature>
<proteinExistence type="predicted"/>
<dbReference type="InterPro" id="IPR020843">
    <property type="entry name" value="ER"/>
</dbReference>
<evidence type="ECO:0000259" key="1">
    <source>
        <dbReference type="SMART" id="SM00829"/>
    </source>
</evidence>
<dbReference type="Pfam" id="PF08240">
    <property type="entry name" value="ADH_N"/>
    <property type="match status" value="1"/>
</dbReference>
<evidence type="ECO:0000313" key="3">
    <source>
        <dbReference type="Proteomes" id="UP001243330"/>
    </source>
</evidence>
<evidence type="ECO:0000313" key="2">
    <source>
        <dbReference type="EMBL" id="KAK1847221.1"/>
    </source>
</evidence>
<dbReference type="SMART" id="SM00829">
    <property type="entry name" value="PKS_ER"/>
    <property type="match status" value="1"/>
</dbReference>
<reference evidence="2" key="1">
    <citation type="submission" date="2023-01" db="EMBL/GenBank/DDBJ databases">
        <title>Colletotrichum chrysophilum M932 genome sequence.</title>
        <authorList>
            <person name="Baroncelli R."/>
        </authorList>
    </citation>
    <scope>NUCLEOTIDE SEQUENCE</scope>
    <source>
        <strain evidence="2">M932</strain>
    </source>
</reference>
<dbReference type="Gene3D" id="3.40.50.720">
    <property type="entry name" value="NAD(P)-binding Rossmann-like Domain"/>
    <property type="match status" value="1"/>
</dbReference>
<accession>A0AAD9AFG3</accession>
<comment type="caution">
    <text evidence="2">The sequence shown here is derived from an EMBL/GenBank/DDBJ whole genome shotgun (WGS) entry which is preliminary data.</text>
</comment>
<dbReference type="SUPFAM" id="SSF51735">
    <property type="entry name" value="NAD(P)-binding Rossmann-fold domains"/>
    <property type="match status" value="1"/>
</dbReference>
<keyword evidence="3" id="KW-1185">Reference proteome</keyword>
<dbReference type="InterPro" id="IPR036291">
    <property type="entry name" value="NAD(P)-bd_dom_sf"/>
</dbReference>
<dbReference type="SUPFAM" id="SSF50129">
    <property type="entry name" value="GroES-like"/>
    <property type="match status" value="1"/>
</dbReference>
<sequence>MASTTIRKAVITEFGDESKVKVIQDTIDAPAADHVQVATIYSGFSGADINMRKGVYPLQKSAPLTPGYCLVGTVKTNGPGASKFYPGDTVAAMTVYDAEAELVNIPEKYLVRVPNGLDLQQATALVLDWGTAYAMVHEHAKVAKGQRVFVHGVSGAVGFALMKLCQLQGAEVYGTASERNHAAVRAEGGHPFVYTDKNWMAAMKEMGGADAVFDPLGFESWDESWTILSKSGMLIGFGGNLNSLGGDGKAPRSTVVPTMKLLARGMVPFCPKRTWFYYITRDDATFEPNLKAMFGLLGEGKIRVPIKKVWDLEDVQDAHRQWASGTGVGSLIIRVGDAKQQS</sequence>
<dbReference type="InterPro" id="IPR051397">
    <property type="entry name" value="Zn-ADH-like_protein"/>
</dbReference>
<dbReference type="Pfam" id="PF13602">
    <property type="entry name" value="ADH_zinc_N_2"/>
    <property type="match status" value="1"/>
</dbReference>
<gene>
    <name evidence="2" type="ORF">CCHR01_10138</name>
</gene>
<dbReference type="PANTHER" id="PTHR43677:SF4">
    <property type="entry name" value="QUINONE OXIDOREDUCTASE-LIKE PROTEIN 2"/>
    <property type="match status" value="1"/>
</dbReference>
<dbReference type="GO" id="GO:0005739">
    <property type="term" value="C:mitochondrion"/>
    <property type="evidence" value="ECO:0007669"/>
    <property type="project" value="TreeGrafter"/>
</dbReference>
<organism evidence="2 3">
    <name type="scientific">Colletotrichum chrysophilum</name>
    <dbReference type="NCBI Taxonomy" id="1836956"/>
    <lineage>
        <taxon>Eukaryota</taxon>
        <taxon>Fungi</taxon>
        <taxon>Dikarya</taxon>
        <taxon>Ascomycota</taxon>
        <taxon>Pezizomycotina</taxon>
        <taxon>Sordariomycetes</taxon>
        <taxon>Hypocreomycetidae</taxon>
        <taxon>Glomerellales</taxon>
        <taxon>Glomerellaceae</taxon>
        <taxon>Colletotrichum</taxon>
        <taxon>Colletotrichum gloeosporioides species complex</taxon>
    </lineage>
</organism>
<dbReference type="PANTHER" id="PTHR43677">
    <property type="entry name" value="SHORT-CHAIN DEHYDROGENASE/REDUCTASE"/>
    <property type="match status" value="1"/>
</dbReference>